<proteinExistence type="predicted"/>
<gene>
    <name evidence="1" type="ORF">RINTU1_19910</name>
</gene>
<evidence type="ECO:0000313" key="2">
    <source>
        <dbReference type="Proteomes" id="UP000504714"/>
    </source>
</evidence>
<name>A0A6L2ZNG8_9ENTR</name>
<accession>A0A6L2ZNG8</accession>
<organism evidence="1 2">
    <name type="scientific">Candidatus Regiella insecticola</name>
    <dbReference type="NCBI Taxonomy" id="138073"/>
    <lineage>
        <taxon>Bacteria</taxon>
        <taxon>Pseudomonadati</taxon>
        <taxon>Pseudomonadota</taxon>
        <taxon>Gammaproteobacteria</taxon>
        <taxon>Enterobacterales</taxon>
        <taxon>Enterobacteriaceae</taxon>
        <taxon>aphid secondary symbionts</taxon>
        <taxon>Candidatus Regiella</taxon>
    </lineage>
</organism>
<evidence type="ECO:0000313" key="1">
    <source>
        <dbReference type="EMBL" id="GFN46397.1"/>
    </source>
</evidence>
<comment type="caution">
    <text evidence="1">The sequence shown here is derived from an EMBL/GenBank/DDBJ whole genome shotgun (WGS) entry which is preliminary data.</text>
</comment>
<reference evidence="1 2" key="1">
    <citation type="submission" date="2020-06" db="EMBL/GenBank/DDBJ databases">
        <title>The genome sequence of Candidatus Regiella insecticola strain Tut.</title>
        <authorList>
            <person name="Nikoh N."/>
            <person name="Tsuchida T."/>
            <person name="Koga R."/>
            <person name="Oshima K."/>
            <person name="Hattori M."/>
            <person name="Fukatsu T."/>
        </authorList>
    </citation>
    <scope>NUCLEOTIDE SEQUENCE [LARGE SCALE GENOMIC DNA]</scope>
    <source>
        <strain evidence="1 2">Tut</strain>
    </source>
</reference>
<protein>
    <submittedName>
        <fullName evidence="1">Transposase</fullName>
    </submittedName>
</protein>
<dbReference type="EMBL" id="BLXO01000003">
    <property type="protein sequence ID" value="GFN46397.1"/>
    <property type="molecule type" value="Genomic_DNA"/>
</dbReference>
<sequence length="41" mass="4593">MLPKVPRNAVIVMDNVSFHKRQNIRSVHVIHVIKSANSSGL</sequence>
<dbReference type="Proteomes" id="UP000504714">
    <property type="component" value="Unassembled WGS sequence"/>
</dbReference>
<dbReference type="AlphaFoldDB" id="A0A6L2ZNG8"/>